<organism evidence="3 4">
    <name type="scientific">Actinomadura geliboluensis</name>
    <dbReference type="NCBI Taxonomy" id="882440"/>
    <lineage>
        <taxon>Bacteria</taxon>
        <taxon>Bacillati</taxon>
        <taxon>Actinomycetota</taxon>
        <taxon>Actinomycetes</taxon>
        <taxon>Streptosporangiales</taxon>
        <taxon>Thermomonosporaceae</taxon>
        <taxon>Actinomadura</taxon>
    </lineage>
</organism>
<dbReference type="InterPro" id="IPR025110">
    <property type="entry name" value="AMP-bd_C"/>
</dbReference>
<dbReference type="EMBL" id="VCKZ01000403">
    <property type="protein sequence ID" value="TMR28993.1"/>
    <property type="molecule type" value="Genomic_DNA"/>
</dbReference>
<evidence type="ECO:0000313" key="4">
    <source>
        <dbReference type="Proteomes" id="UP000305238"/>
    </source>
</evidence>
<dbReference type="InterPro" id="IPR000873">
    <property type="entry name" value="AMP-dep_synth/lig_dom"/>
</dbReference>
<dbReference type="InterPro" id="IPR045851">
    <property type="entry name" value="AMP-bd_C_sf"/>
</dbReference>
<evidence type="ECO:0000313" key="3">
    <source>
        <dbReference type="EMBL" id="TMR28993.1"/>
    </source>
</evidence>
<feature type="domain" description="AMP-dependent synthetase/ligase" evidence="1">
    <location>
        <begin position="9"/>
        <end position="375"/>
    </location>
</feature>
<dbReference type="PANTHER" id="PTHR43767">
    <property type="entry name" value="LONG-CHAIN-FATTY-ACID--COA LIGASE"/>
    <property type="match status" value="1"/>
</dbReference>
<keyword evidence="4" id="KW-1185">Reference proteome</keyword>
<gene>
    <name evidence="3" type="ORF">ETD96_36450</name>
</gene>
<protein>
    <submittedName>
        <fullName evidence="3">Long-chain fatty acid--CoA ligase</fullName>
    </submittedName>
</protein>
<sequence length="524" mass="57031">MWGTLPKVFDRTCTYYADRTALVDADRRLSYAQMRQWANRVGNGLTGLGVGNGHRVGLLMPNCLEFIPTMCGIWKAGAAVTQMPTRASAEDFHYFLDEVGASTLIYHESFDGQITQIRDRLPELQHVIRLGGGTPAADVLDYETAFATQPSTAPDVDISVDDLAFVGFTSGTTGVPKGVLQTHATWSHYAITAGLEIGDIRPGEVFAHAAPLTHFTQTFVMPVFMRGGTNVLLPGFDLDLLLDTIEREGVTATAVVPTIVYMLLDHPRREKADLSTLRTIIYAGSPMAPDGLRRALETFGPVFAQTFAGTEPGYMTCLRKEDHRLDSPEWIARLASAGRAMYHVDLTVRDADGNLLPPGETGEICASQPGQMVGYVDADRDAEAMQDGWVRSGDIGYIDDAGYVFIVDRKKDMIVTGGFNVFPRQIEDILITHPAVAQCAVIGVPDPRWGEAVKALVVVRPGSPVEPDELIALVKEHKGSVWAPKSVDFIDSLPTNPAGKIDKKSLRAPYWAGRSDFLSILPAG</sequence>
<feature type="non-terminal residue" evidence="3">
    <location>
        <position position="524"/>
    </location>
</feature>
<dbReference type="AlphaFoldDB" id="A0A5S4G7L2"/>
<keyword evidence="3" id="KW-0436">Ligase</keyword>
<dbReference type="CDD" id="cd17631">
    <property type="entry name" value="FACL_FadD13-like"/>
    <property type="match status" value="1"/>
</dbReference>
<dbReference type="InterPro" id="IPR020845">
    <property type="entry name" value="AMP-binding_CS"/>
</dbReference>
<reference evidence="3 4" key="1">
    <citation type="submission" date="2019-05" db="EMBL/GenBank/DDBJ databases">
        <title>Draft genome sequence of Actinomadura geliboluensis A8036.</title>
        <authorList>
            <person name="Saricaoglu S."/>
            <person name="Isik K."/>
        </authorList>
    </citation>
    <scope>NUCLEOTIDE SEQUENCE [LARGE SCALE GENOMIC DNA]</scope>
    <source>
        <strain evidence="3 4">A8036</strain>
    </source>
</reference>
<dbReference type="Gene3D" id="3.40.50.12780">
    <property type="entry name" value="N-terminal domain of ligase-like"/>
    <property type="match status" value="1"/>
</dbReference>
<dbReference type="PROSITE" id="PS00455">
    <property type="entry name" value="AMP_BINDING"/>
    <property type="match status" value="1"/>
</dbReference>
<dbReference type="RefSeq" id="WP_138641027.1">
    <property type="nucleotide sequence ID" value="NZ_VCKZ01000403.1"/>
</dbReference>
<name>A0A5S4G7L2_9ACTN</name>
<accession>A0A5S4G7L2</accession>
<dbReference type="Gene3D" id="3.30.300.30">
    <property type="match status" value="1"/>
</dbReference>
<dbReference type="Pfam" id="PF13193">
    <property type="entry name" value="AMP-binding_C"/>
    <property type="match status" value="1"/>
</dbReference>
<dbReference type="PANTHER" id="PTHR43767:SF7">
    <property type="entry name" value="MEDIUM_LONG-CHAIN-FATTY-ACID--COA LIGASE FADD8"/>
    <property type="match status" value="1"/>
</dbReference>
<dbReference type="Pfam" id="PF00501">
    <property type="entry name" value="AMP-binding"/>
    <property type="match status" value="1"/>
</dbReference>
<evidence type="ECO:0000259" key="2">
    <source>
        <dbReference type="Pfam" id="PF13193"/>
    </source>
</evidence>
<dbReference type="InterPro" id="IPR050237">
    <property type="entry name" value="ATP-dep_AMP-bd_enzyme"/>
</dbReference>
<feature type="domain" description="AMP-binding enzyme C-terminal" evidence="2">
    <location>
        <begin position="425"/>
        <end position="500"/>
    </location>
</feature>
<dbReference type="OrthoDB" id="9803968at2"/>
<dbReference type="SUPFAM" id="SSF56801">
    <property type="entry name" value="Acetyl-CoA synthetase-like"/>
    <property type="match status" value="1"/>
</dbReference>
<dbReference type="Proteomes" id="UP000305238">
    <property type="component" value="Unassembled WGS sequence"/>
</dbReference>
<dbReference type="GO" id="GO:0016877">
    <property type="term" value="F:ligase activity, forming carbon-sulfur bonds"/>
    <property type="evidence" value="ECO:0007669"/>
    <property type="project" value="UniProtKB-ARBA"/>
</dbReference>
<dbReference type="InterPro" id="IPR042099">
    <property type="entry name" value="ANL_N_sf"/>
</dbReference>
<proteinExistence type="predicted"/>
<evidence type="ECO:0000259" key="1">
    <source>
        <dbReference type="Pfam" id="PF00501"/>
    </source>
</evidence>
<comment type="caution">
    <text evidence="3">The sequence shown here is derived from an EMBL/GenBank/DDBJ whole genome shotgun (WGS) entry which is preliminary data.</text>
</comment>